<dbReference type="AlphaFoldDB" id="A0A1I1FD63"/>
<protein>
    <submittedName>
        <fullName evidence="2">Uncharacterized protein</fullName>
    </submittedName>
</protein>
<keyword evidence="1" id="KW-0472">Membrane</keyword>
<reference evidence="2 3" key="1">
    <citation type="submission" date="2016-10" db="EMBL/GenBank/DDBJ databases">
        <authorList>
            <person name="de Groot N.N."/>
        </authorList>
    </citation>
    <scope>NUCLEOTIDE SEQUENCE [LARGE SCALE GENOMIC DNA]</scope>
    <source>
        <strain evidence="2 3">AR67</strain>
    </source>
</reference>
<evidence type="ECO:0000313" key="2">
    <source>
        <dbReference type="EMBL" id="SFB95648.1"/>
    </source>
</evidence>
<accession>A0A1I1FD63</accession>
<feature type="transmembrane region" description="Helical" evidence="1">
    <location>
        <begin position="7"/>
        <end position="30"/>
    </location>
</feature>
<keyword evidence="1" id="KW-1133">Transmembrane helix</keyword>
<sequence length="100" mass="10861">MSKRRNIALSWIVATVFSLVIFCSSAFIIVHAEHDCGGEDCSVCLELAKLHKTLHELGTAVAGTIILALMTFIIAALCKITVCSRHAHITLISLKVELLD</sequence>
<gene>
    <name evidence="2" type="ORF">SAMN02910406_00904</name>
</gene>
<evidence type="ECO:0000256" key="1">
    <source>
        <dbReference type="SAM" id="Phobius"/>
    </source>
</evidence>
<feature type="transmembrane region" description="Helical" evidence="1">
    <location>
        <begin position="57"/>
        <end position="78"/>
    </location>
</feature>
<name>A0A1I1FD63_RUMAL</name>
<organism evidence="2 3">
    <name type="scientific">Ruminococcus albus</name>
    <dbReference type="NCBI Taxonomy" id="1264"/>
    <lineage>
        <taxon>Bacteria</taxon>
        <taxon>Bacillati</taxon>
        <taxon>Bacillota</taxon>
        <taxon>Clostridia</taxon>
        <taxon>Eubacteriales</taxon>
        <taxon>Oscillospiraceae</taxon>
        <taxon>Ruminococcus</taxon>
    </lineage>
</organism>
<dbReference type="OrthoDB" id="1863318at2"/>
<proteinExistence type="predicted"/>
<keyword evidence="1" id="KW-0812">Transmembrane</keyword>
<dbReference type="Proteomes" id="UP000182192">
    <property type="component" value="Unassembled WGS sequence"/>
</dbReference>
<dbReference type="RefSeq" id="WP_074960385.1">
    <property type="nucleotide sequence ID" value="NZ_FOKQ01000005.1"/>
</dbReference>
<evidence type="ECO:0000313" key="3">
    <source>
        <dbReference type="Proteomes" id="UP000182192"/>
    </source>
</evidence>
<dbReference type="EMBL" id="FOKQ01000005">
    <property type="protein sequence ID" value="SFB95648.1"/>
    <property type="molecule type" value="Genomic_DNA"/>
</dbReference>